<feature type="domain" description="Thiamine pyrophosphate enzyme N-terminal TPP-binding" evidence="7">
    <location>
        <begin position="12"/>
        <end position="121"/>
    </location>
</feature>
<reference evidence="8 9" key="1">
    <citation type="submission" date="2019-07" db="EMBL/GenBank/DDBJ databases">
        <title>Whole genome shotgun sequence of Microbacterium aerolatum NBRC 103071.</title>
        <authorList>
            <person name="Hosoyama A."/>
            <person name="Uohara A."/>
            <person name="Ohji S."/>
            <person name="Ichikawa N."/>
        </authorList>
    </citation>
    <scope>NUCLEOTIDE SEQUENCE [LARGE SCALE GENOMIC DNA]</scope>
    <source>
        <strain evidence="8 9">NBRC 103071</strain>
    </source>
</reference>
<evidence type="ECO:0000259" key="7">
    <source>
        <dbReference type="Pfam" id="PF02776"/>
    </source>
</evidence>
<comment type="similarity">
    <text evidence="6">Belongs to the TPP enzyme family. MenD subfamily.</text>
</comment>
<dbReference type="InterPro" id="IPR004433">
    <property type="entry name" value="MenaQ_synth_MenD"/>
</dbReference>
<dbReference type="GO" id="GO:0070204">
    <property type="term" value="F:2-succinyl-5-enolpyruvyl-6-hydroxy-3-cyclohexene-1-carboxylic-acid synthase activity"/>
    <property type="evidence" value="ECO:0007669"/>
    <property type="project" value="UniProtKB-UniRule"/>
</dbReference>
<comment type="caution">
    <text evidence="8">The sequence shown here is derived from an EMBL/GenBank/DDBJ whole genome shotgun (WGS) entry which is preliminary data.</text>
</comment>
<dbReference type="InterPro" id="IPR012001">
    <property type="entry name" value="Thiamin_PyroP_enz_TPP-bd_dom"/>
</dbReference>
<dbReference type="AlphaFoldDB" id="A0A511AAX5"/>
<dbReference type="EC" id="2.2.1.9" evidence="6"/>
<evidence type="ECO:0000256" key="3">
    <source>
        <dbReference type="ARBA" id="ARBA00022842"/>
    </source>
</evidence>
<evidence type="ECO:0000256" key="6">
    <source>
        <dbReference type="HAMAP-Rule" id="MF_01659"/>
    </source>
</evidence>
<dbReference type="HAMAP" id="MF_01659">
    <property type="entry name" value="MenD"/>
    <property type="match status" value="1"/>
</dbReference>
<keyword evidence="6" id="KW-0474">Menaquinone biosynthesis</keyword>
<keyword evidence="3 6" id="KW-0460">Magnesium</keyword>
<comment type="subunit">
    <text evidence="6">Homodimer.</text>
</comment>
<dbReference type="PANTHER" id="PTHR42916:SF1">
    <property type="entry name" value="PROTEIN PHYLLO, CHLOROPLASTIC"/>
    <property type="match status" value="1"/>
</dbReference>
<dbReference type="GO" id="GO:0030145">
    <property type="term" value="F:manganese ion binding"/>
    <property type="evidence" value="ECO:0007669"/>
    <property type="project" value="UniProtKB-UniRule"/>
</dbReference>
<proteinExistence type="inferred from homology"/>
<evidence type="ECO:0000313" key="9">
    <source>
        <dbReference type="Proteomes" id="UP000321225"/>
    </source>
</evidence>
<keyword evidence="5 6" id="KW-0464">Manganese</keyword>
<dbReference type="PIRSF" id="PIRSF004983">
    <property type="entry name" value="MenD"/>
    <property type="match status" value="1"/>
</dbReference>
<dbReference type="EMBL" id="BJUW01000002">
    <property type="protein sequence ID" value="GEK85338.1"/>
    <property type="molecule type" value="Genomic_DNA"/>
</dbReference>
<gene>
    <name evidence="6 8" type="primary">menD</name>
    <name evidence="8" type="ORF">MAE01_05140</name>
</gene>
<keyword evidence="9" id="KW-1185">Reference proteome</keyword>
<evidence type="ECO:0000256" key="4">
    <source>
        <dbReference type="ARBA" id="ARBA00023052"/>
    </source>
</evidence>
<dbReference type="NCBIfam" id="TIGR00173">
    <property type="entry name" value="menD"/>
    <property type="match status" value="1"/>
</dbReference>
<comment type="cofactor">
    <cofactor evidence="6">
        <name>thiamine diphosphate</name>
        <dbReference type="ChEBI" id="CHEBI:58937"/>
    </cofactor>
    <text evidence="6">Binds 1 thiamine pyrophosphate per subunit.</text>
</comment>
<dbReference type="Gene3D" id="3.40.50.1220">
    <property type="entry name" value="TPP-binding domain"/>
    <property type="match status" value="1"/>
</dbReference>
<comment type="pathway">
    <text evidence="6">Quinol/quinone metabolism; menaquinone biosynthesis.</text>
</comment>
<dbReference type="UniPathway" id="UPA00079"/>
<dbReference type="InterPro" id="IPR029061">
    <property type="entry name" value="THDP-binding"/>
</dbReference>
<protein>
    <recommendedName>
        <fullName evidence="6">2-succinyl-5-enolpyruvyl-6-hydroxy-3-cyclohexene-1-carboxylate synthase</fullName>
        <shortName evidence="6">SEPHCHC synthase</shortName>
        <ecNumber evidence="6">2.2.1.9</ecNumber>
    </recommendedName>
    <alternativeName>
        <fullName evidence="6">Menaquinone biosynthesis protein MenD</fullName>
    </alternativeName>
</protein>
<evidence type="ECO:0000256" key="1">
    <source>
        <dbReference type="ARBA" id="ARBA00022679"/>
    </source>
</evidence>
<dbReference type="OrthoDB" id="9791859at2"/>
<dbReference type="GO" id="GO:0009234">
    <property type="term" value="P:menaquinone biosynthetic process"/>
    <property type="evidence" value="ECO:0007669"/>
    <property type="project" value="UniProtKB-UniRule"/>
</dbReference>
<dbReference type="UniPathway" id="UPA01057">
    <property type="reaction ID" value="UER00164"/>
</dbReference>
<dbReference type="Proteomes" id="UP000321225">
    <property type="component" value="Unassembled WGS sequence"/>
</dbReference>
<dbReference type="SUPFAM" id="SSF52518">
    <property type="entry name" value="Thiamin diphosphate-binding fold (THDP-binding)"/>
    <property type="match status" value="2"/>
</dbReference>
<keyword evidence="4 6" id="KW-0786">Thiamine pyrophosphate</keyword>
<comment type="pathway">
    <text evidence="6">Quinol/quinone metabolism; 1,4-dihydroxy-2-naphthoate biosynthesis; 1,4-dihydroxy-2-naphthoate from chorismate: step 2/7.</text>
</comment>
<dbReference type="PANTHER" id="PTHR42916">
    <property type="entry name" value="2-SUCCINYL-5-ENOLPYRUVYL-6-HYDROXY-3-CYCLOHEXENE-1-CARBOXYLATE SYNTHASE"/>
    <property type="match status" value="1"/>
</dbReference>
<dbReference type="GO" id="GO:0000287">
    <property type="term" value="F:magnesium ion binding"/>
    <property type="evidence" value="ECO:0007669"/>
    <property type="project" value="UniProtKB-UniRule"/>
</dbReference>
<dbReference type="Gene3D" id="3.40.50.970">
    <property type="match status" value="2"/>
</dbReference>
<dbReference type="Pfam" id="PF02776">
    <property type="entry name" value="TPP_enzyme_N"/>
    <property type="match status" value="1"/>
</dbReference>
<dbReference type="CDD" id="cd02009">
    <property type="entry name" value="TPP_SHCHC_synthase"/>
    <property type="match status" value="1"/>
</dbReference>
<sequence length="556" mass="57846">MSPSPAADAAVSLLAELVASGVRDVVISPGSRSQALALAATHLARQGVIRVHVRIDERVAGFTALGLARETRVPTAVICTSGTAAANLLPATMEAFHSGVPLLLLTADRPPELRGVGANQATIQPGLFDAFVRWQHDAPVPGDGSWDGLATQAVAAAMGADETPAALPGVAGPVHLNLPMREPLSSALPVDFAATAGPAPTPDAGVPLILEREPRTVVVAGADAGPAAEEISHAGSWPLVAEIVSGSRFGRYVVHGYREHLRDESLGGRIERVVVLGHPTLSREVTALLKRDDVDVVAVRSGGEALNLNGRTLAAASVDVGGGDTDRAWLGEWMRASAASVIDLSENAPDQDGLHSNDPAARRDAVRAELDAVRRPLDRELLVDAVWRATWPHDRLMFGSSRLVRVADAVLGGKKVPVHASRGLAGIDGTIATATGIAIASQADGAAGVTRVLLGDLAFLHDVGALLLPPDEQKPRIQVIVGNDGGGTIFDGLEVAASAPRADLDRVFYTPHTAGIEQLAGAYGWDYKRITTRTALDQALTSPVAGPQIIEVPLPR</sequence>
<accession>A0A511AAX5</accession>
<dbReference type="CDD" id="cd07037">
    <property type="entry name" value="TPP_PYR_MenD"/>
    <property type="match status" value="1"/>
</dbReference>
<dbReference type="RefSeq" id="WP_147037991.1">
    <property type="nucleotide sequence ID" value="NZ_BJUW01000002.1"/>
</dbReference>
<comment type="function">
    <text evidence="6">Catalyzes the thiamine diphosphate-dependent decarboxylation of 2-oxoglutarate and the subsequent addition of the resulting succinic semialdehyde-thiamine pyrophosphate anion to isochorismate to yield 2-succinyl-5-enolpyruvyl-6-hydroxy-3-cyclohexene-1-carboxylate (SEPHCHC).</text>
</comment>
<comment type="cofactor">
    <cofactor evidence="6">
        <name>Mg(2+)</name>
        <dbReference type="ChEBI" id="CHEBI:18420"/>
    </cofactor>
    <cofactor evidence="6">
        <name>Mn(2+)</name>
        <dbReference type="ChEBI" id="CHEBI:29035"/>
    </cofactor>
</comment>
<organism evidence="8 9">
    <name type="scientific">Microbacterium aerolatum</name>
    <dbReference type="NCBI Taxonomy" id="153731"/>
    <lineage>
        <taxon>Bacteria</taxon>
        <taxon>Bacillati</taxon>
        <taxon>Actinomycetota</taxon>
        <taxon>Actinomycetes</taxon>
        <taxon>Micrococcales</taxon>
        <taxon>Microbacteriaceae</taxon>
        <taxon>Microbacterium</taxon>
    </lineage>
</organism>
<dbReference type="GO" id="GO:0030976">
    <property type="term" value="F:thiamine pyrophosphate binding"/>
    <property type="evidence" value="ECO:0007669"/>
    <property type="project" value="UniProtKB-UniRule"/>
</dbReference>
<keyword evidence="1 6" id="KW-0808">Transferase</keyword>
<evidence type="ECO:0000256" key="5">
    <source>
        <dbReference type="ARBA" id="ARBA00023211"/>
    </source>
</evidence>
<evidence type="ECO:0000313" key="8">
    <source>
        <dbReference type="EMBL" id="GEK85338.1"/>
    </source>
</evidence>
<evidence type="ECO:0000256" key="2">
    <source>
        <dbReference type="ARBA" id="ARBA00022723"/>
    </source>
</evidence>
<keyword evidence="2 6" id="KW-0479">Metal-binding</keyword>
<comment type="catalytic activity">
    <reaction evidence="6">
        <text>isochorismate + 2-oxoglutarate + H(+) = 5-enolpyruvoyl-6-hydroxy-2-succinyl-cyclohex-3-ene-1-carboxylate + CO2</text>
        <dbReference type="Rhea" id="RHEA:25593"/>
        <dbReference type="ChEBI" id="CHEBI:15378"/>
        <dbReference type="ChEBI" id="CHEBI:16526"/>
        <dbReference type="ChEBI" id="CHEBI:16810"/>
        <dbReference type="ChEBI" id="CHEBI:29780"/>
        <dbReference type="ChEBI" id="CHEBI:58818"/>
        <dbReference type="EC" id="2.2.1.9"/>
    </reaction>
</comment>
<name>A0A511AAX5_9MICO</name>